<dbReference type="AlphaFoldDB" id="A0A1F5G938"/>
<gene>
    <name evidence="2" type="ORF">A3D04_02820</name>
</gene>
<evidence type="ECO:0000313" key="2">
    <source>
        <dbReference type="EMBL" id="OGD88381.1"/>
    </source>
</evidence>
<dbReference type="EMBL" id="MFBD01000030">
    <property type="protein sequence ID" value="OGD88381.1"/>
    <property type="molecule type" value="Genomic_DNA"/>
</dbReference>
<name>A0A1F5G938_9BACT</name>
<organism evidence="2 3">
    <name type="scientific">Candidatus Curtissbacteria bacterium RIFCSPHIGHO2_02_FULL_40_16b</name>
    <dbReference type="NCBI Taxonomy" id="1797714"/>
    <lineage>
        <taxon>Bacteria</taxon>
        <taxon>Candidatus Curtissiibacteriota</taxon>
    </lineage>
</organism>
<sequence>MGAWIIEARSEKSAKINFMEEGSSRSIIAKLGVAILVIALIDLFFLNYWVLKSGKLKVESGKSDEVREIEPEASPSPVESDSTHSSSPAPPPAGATETTTIVEKETVIQTAQKEIFIPIGSGSLKKKDWDDIAGLEVTIDTTKYREIDSIIFEATIWPEGGNGRAYARLKNISDSNPLVESQISHAGATGELKTSGNIPMPSGSKKYGVQAKTDIENFEAHVENARIKITLR</sequence>
<protein>
    <submittedName>
        <fullName evidence="2">Uncharacterized protein</fullName>
    </submittedName>
</protein>
<feature type="region of interest" description="Disordered" evidence="1">
    <location>
        <begin position="62"/>
        <end position="98"/>
    </location>
</feature>
<evidence type="ECO:0000256" key="1">
    <source>
        <dbReference type="SAM" id="MobiDB-lite"/>
    </source>
</evidence>
<comment type="caution">
    <text evidence="2">The sequence shown here is derived from an EMBL/GenBank/DDBJ whole genome shotgun (WGS) entry which is preliminary data.</text>
</comment>
<evidence type="ECO:0000313" key="3">
    <source>
        <dbReference type="Proteomes" id="UP000177369"/>
    </source>
</evidence>
<dbReference type="Proteomes" id="UP000177369">
    <property type="component" value="Unassembled WGS sequence"/>
</dbReference>
<proteinExistence type="predicted"/>
<reference evidence="2 3" key="1">
    <citation type="journal article" date="2016" name="Nat. Commun.">
        <title>Thousands of microbial genomes shed light on interconnected biogeochemical processes in an aquifer system.</title>
        <authorList>
            <person name="Anantharaman K."/>
            <person name="Brown C.T."/>
            <person name="Hug L.A."/>
            <person name="Sharon I."/>
            <person name="Castelle C.J."/>
            <person name="Probst A.J."/>
            <person name="Thomas B.C."/>
            <person name="Singh A."/>
            <person name="Wilkins M.J."/>
            <person name="Karaoz U."/>
            <person name="Brodie E.L."/>
            <person name="Williams K.H."/>
            <person name="Hubbard S.S."/>
            <person name="Banfield J.F."/>
        </authorList>
    </citation>
    <scope>NUCLEOTIDE SEQUENCE [LARGE SCALE GENOMIC DNA]</scope>
</reference>
<accession>A0A1F5G938</accession>